<accession>C6PUJ1</accession>
<dbReference type="Proteomes" id="UP000004198">
    <property type="component" value="Unassembled WGS sequence"/>
</dbReference>
<gene>
    <name evidence="2" type="ORF">CcarbDRAFT_2458</name>
</gene>
<feature type="transmembrane region" description="Helical" evidence="1">
    <location>
        <begin position="108"/>
        <end position="126"/>
    </location>
</feature>
<evidence type="ECO:0000313" key="3">
    <source>
        <dbReference type="Proteomes" id="UP000004198"/>
    </source>
</evidence>
<keyword evidence="1" id="KW-0472">Membrane</keyword>
<feature type="transmembrane region" description="Helical" evidence="1">
    <location>
        <begin position="146"/>
        <end position="165"/>
    </location>
</feature>
<dbReference type="RefSeq" id="WP_007061343.1">
    <property type="nucleotide sequence ID" value="NZ_ACVI01000037.1"/>
</dbReference>
<dbReference type="AlphaFoldDB" id="C6PUJ1"/>
<dbReference type="STRING" id="536227.Ccar_15640"/>
<dbReference type="OrthoDB" id="1852275at2"/>
<keyword evidence="3" id="KW-1185">Reference proteome</keyword>
<sequence length="171" mass="18407">MNEKKLNVLTLALGIALLPPIWAVISPYLGVTTGAVALICAGIFVANGNKVEDGVKISIGFLLGDLWGCIALEAMDMVKLNQNIELFCALFILGGLAVIISSTKLEKIIFLPAWLAGWAITLLIMAPLNMNWGTLPIQIGVSMLMGVWYVGVGVLKFQNLLITIIKNNSIR</sequence>
<proteinExistence type="predicted"/>
<keyword evidence="1" id="KW-0812">Transmembrane</keyword>
<name>C6PUJ1_9CLOT</name>
<evidence type="ECO:0008006" key="4">
    <source>
        <dbReference type="Google" id="ProtNLM"/>
    </source>
</evidence>
<dbReference type="PATRIC" id="fig|536227.13.peg.3276"/>
<feature type="transmembrane region" description="Helical" evidence="1">
    <location>
        <begin position="84"/>
        <end position="101"/>
    </location>
</feature>
<organism evidence="2 3">
    <name type="scientific">Clostridium carboxidivorans P7</name>
    <dbReference type="NCBI Taxonomy" id="536227"/>
    <lineage>
        <taxon>Bacteria</taxon>
        <taxon>Bacillati</taxon>
        <taxon>Bacillota</taxon>
        <taxon>Clostridia</taxon>
        <taxon>Eubacteriales</taxon>
        <taxon>Clostridiaceae</taxon>
        <taxon>Clostridium</taxon>
    </lineage>
</organism>
<keyword evidence="1" id="KW-1133">Transmembrane helix</keyword>
<dbReference type="InterPro" id="IPR009476">
    <property type="entry name" value="DUF1097"/>
</dbReference>
<dbReference type="KEGG" id="cck:Ccar_15640"/>
<dbReference type="EMBL" id="ACVI01000037">
    <property type="protein sequence ID" value="EET87094.1"/>
    <property type="molecule type" value="Genomic_DNA"/>
</dbReference>
<evidence type="ECO:0000256" key="1">
    <source>
        <dbReference type="SAM" id="Phobius"/>
    </source>
</evidence>
<dbReference type="Pfam" id="PF06496">
    <property type="entry name" value="DUF1097"/>
    <property type="match status" value="1"/>
</dbReference>
<comment type="caution">
    <text evidence="2">The sequence shown here is derived from an EMBL/GenBank/DDBJ whole genome shotgun (WGS) entry which is preliminary data.</text>
</comment>
<dbReference type="eggNOG" id="ENOG5032EGG">
    <property type="taxonomic scope" value="Bacteria"/>
</dbReference>
<evidence type="ECO:0000313" key="2">
    <source>
        <dbReference type="EMBL" id="EET87094.1"/>
    </source>
</evidence>
<protein>
    <recommendedName>
        <fullName evidence="4">DUF1097 domain-containing protein</fullName>
    </recommendedName>
</protein>
<reference evidence="2 3" key="1">
    <citation type="submission" date="2009-06" db="EMBL/GenBank/DDBJ databases">
        <title>The draft genome of Clostridium carboxidivorans P7.</title>
        <authorList>
            <consortium name="US DOE Joint Genome Institute (JGI-PGF)"/>
            <person name="Lucas S."/>
            <person name="Copeland A."/>
            <person name="Lapidus A."/>
            <person name="Glavina del Rio T."/>
            <person name="Tice H."/>
            <person name="Bruce D."/>
            <person name="Goodwin L."/>
            <person name="Pitluck S."/>
            <person name="Larimer F."/>
            <person name="Land M.L."/>
            <person name="Hauser L."/>
            <person name="Hemme C.L."/>
        </authorList>
    </citation>
    <scope>NUCLEOTIDE SEQUENCE [LARGE SCALE GENOMIC DNA]</scope>
    <source>
        <strain evidence="2 3">P7</strain>
    </source>
</reference>